<evidence type="ECO:0000313" key="7">
    <source>
        <dbReference type="EMBL" id="MFD0626304.1"/>
    </source>
</evidence>
<dbReference type="Pfam" id="PF13353">
    <property type="entry name" value="Fer4_12"/>
    <property type="match status" value="1"/>
</dbReference>
<evidence type="ECO:0000256" key="5">
    <source>
        <dbReference type="ARBA" id="ARBA00023004"/>
    </source>
</evidence>
<dbReference type="EMBL" id="JBHTGL010000008">
    <property type="protein sequence ID" value="MFD0626304.1"/>
    <property type="molecule type" value="Genomic_DNA"/>
</dbReference>
<dbReference type="Proteomes" id="UP001596915">
    <property type="component" value="Unassembled WGS sequence"/>
</dbReference>
<name>A0ABW2WXX9_9ACTN</name>
<dbReference type="CDD" id="cd01335">
    <property type="entry name" value="Radical_SAM"/>
    <property type="match status" value="1"/>
</dbReference>
<gene>
    <name evidence="7" type="ORF">ACFQ2K_29930</name>
</gene>
<evidence type="ECO:0000256" key="2">
    <source>
        <dbReference type="ARBA" id="ARBA00022485"/>
    </source>
</evidence>
<sequence>MRIRVSGTHFPLETLGPGRRLGIWLQGCPLACPGCMSRHTWDAESGESVDVEALLELWRSALGRGAAGMTVSGGEPLAQPAALAELLRGAARLRTAWTRPGTTDDGLPADLLVYTGYEESELDTSRRTALASADAVVTGRFRVAEPTGLVWRGSANQRLTPRTGLGRVRYAPHLDREADGPAVQIVVESAQASDGPAGPLSVRLLGVPRRGELLYFERWLRERGLRLRERSWRP</sequence>
<evidence type="ECO:0000256" key="6">
    <source>
        <dbReference type="ARBA" id="ARBA00023014"/>
    </source>
</evidence>
<dbReference type="PANTHER" id="PTHR30352">
    <property type="entry name" value="PYRUVATE FORMATE-LYASE-ACTIVATING ENZYME"/>
    <property type="match status" value="1"/>
</dbReference>
<keyword evidence="5" id="KW-0408">Iron</keyword>
<evidence type="ECO:0000256" key="1">
    <source>
        <dbReference type="ARBA" id="ARBA00001966"/>
    </source>
</evidence>
<dbReference type="InterPro" id="IPR007197">
    <property type="entry name" value="rSAM"/>
</dbReference>
<dbReference type="InterPro" id="IPR013785">
    <property type="entry name" value="Aldolase_TIM"/>
</dbReference>
<protein>
    <submittedName>
        <fullName evidence="7">4Fe-4S single cluster domain-containing protein</fullName>
    </submittedName>
</protein>
<proteinExistence type="predicted"/>
<comment type="caution">
    <text evidence="7">The sequence shown here is derived from an EMBL/GenBank/DDBJ whole genome shotgun (WGS) entry which is preliminary data.</text>
</comment>
<evidence type="ECO:0000256" key="3">
    <source>
        <dbReference type="ARBA" id="ARBA00022691"/>
    </source>
</evidence>
<keyword evidence="3" id="KW-0949">S-adenosyl-L-methionine</keyword>
<organism evidence="7 8">
    <name type="scientific">Streptomyces sanglieri</name>
    <dbReference type="NCBI Taxonomy" id="193460"/>
    <lineage>
        <taxon>Bacteria</taxon>
        <taxon>Bacillati</taxon>
        <taxon>Actinomycetota</taxon>
        <taxon>Actinomycetes</taxon>
        <taxon>Kitasatosporales</taxon>
        <taxon>Streptomycetaceae</taxon>
        <taxon>Streptomyces</taxon>
    </lineage>
</organism>
<comment type="cofactor">
    <cofactor evidence="1">
        <name>[4Fe-4S] cluster</name>
        <dbReference type="ChEBI" id="CHEBI:49883"/>
    </cofactor>
</comment>
<dbReference type="InterPro" id="IPR058240">
    <property type="entry name" value="rSAM_sf"/>
</dbReference>
<dbReference type="InterPro" id="IPR034457">
    <property type="entry name" value="Organic_radical-activating"/>
</dbReference>
<dbReference type="Gene3D" id="3.20.20.70">
    <property type="entry name" value="Aldolase class I"/>
    <property type="match status" value="1"/>
</dbReference>
<keyword evidence="2" id="KW-0004">4Fe-4S</keyword>
<reference evidence="8" key="1">
    <citation type="journal article" date="2019" name="Int. J. Syst. Evol. Microbiol.">
        <title>The Global Catalogue of Microorganisms (GCM) 10K type strain sequencing project: providing services to taxonomists for standard genome sequencing and annotation.</title>
        <authorList>
            <consortium name="The Broad Institute Genomics Platform"/>
            <consortium name="The Broad Institute Genome Sequencing Center for Infectious Disease"/>
            <person name="Wu L."/>
            <person name="Ma J."/>
        </authorList>
    </citation>
    <scope>NUCLEOTIDE SEQUENCE [LARGE SCALE GENOMIC DNA]</scope>
    <source>
        <strain evidence="8">JCM 12607</strain>
    </source>
</reference>
<dbReference type="SUPFAM" id="SSF102114">
    <property type="entry name" value="Radical SAM enzymes"/>
    <property type="match status" value="1"/>
</dbReference>
<dbReference type="SFLD" id="SFLDS00029">
    <property type="entry name" value="Radical_SAM"/>
    <property type="match status" value="1"/>
</dbReference>
<evidence type="ECO:0000256" key="4">
    <source>
        <dbReference type="ARBA" id="ARBA00022723"/>
    </source>
</evidence>
<keyword evidence="4" id="KW-0479">Metal-binding</keyword>
<keyword evidence="8" id="KW-1185">Reference proteome</keyword>
<accession>A0ABW2WXX9</accession>
<evidence type="ECO:0000313" key="8">
    <source>
        <dbReference type="Proteomes" id="UP001596915"/>
    </source>
</evidence>
<keyword evidence="6" id="KW-0411">Iron-sulfur</keyword>
<dbReference type="PANTHER" id="PTHR30352:SF2">
    <property type="entry name" value="ANAEROBIC RIBONUCLEOSIDE-TRIPHOSPHATE REDUCTASE-ACTIVATING PROTEIN"/>
    <property type="match status" value="1"/>
</dbReference>